<dbReference type="InterPro" id="IPR029399">
    <property type="entry name" value="TMEM192"/>
</dbReference>
<name>A0ABD0Z2G1_9HEMI</name>
<evidence type="ECO:0000313" key="2">
    <source>
        <dbReference type="Proteomes" id="UP001558652"/>
    </source>
</evidence>
<comment type="caution">
    <text evidence="1">The sequence shown here is derived from an EMBL/GenBank/DDBJ whole genome shotgun (WGS) entry which is preliminary data.</text>
</comment>
<reference evidence="1 2" key="1">
    <citation type="submission" date="2024-07" db="EMBL/GenBank/DDBJ databases">
        <title>Chromosome-level genome assembly of the water stick insect Ranatra chinensis (Heteroptera: Nepidae).</title>
        <authorList>
            <person name="Liu X."/>
        </authorList>
    </citation>
    <scope>NUCLEOTIDE SEQUENCE [LARGE SCALE GENOMIC DNA]</scope>
    <source>
        <strain evidence="1">Cailab_2021Rc</strain>
        <tissue evidence="1">Muscle</tissue>
    </source>
</reference>
<dbReference type="Pfam" id="PF14802">
    <property type="entry name" value="TMEM192"/>
    <property type="match status" value="1"/>
</dbReference>
<dbReference type="EMBL" id="JBFDAA010000008">
    <property type="protein sequence ID" value="KAL1129614.1"/>
    <property type="molecule type" value="Genomic_DNA"/>
</dbReference>
<protein>
    <submittedName>
        <fullName evidence="1">Uncharacterized protein</fullName>
    </submittedName>
</protein>
<organism evidence="1 2">
    <name type="scientific">Ranatra chinensis</name>
    <dbReference type="NCBI Taxonomy" id="642074"/>
    <lineage>
        <taxon>Eukaryota</taxon>
        <taxon>Metazoa</taxon>
        <taxon>Ecdysozoa</taxon>
        <taxon>Arthropoda</taxon>
        <taxon>Hexapoda</taxon>
        <taxon>Insecta</taxon>
        <taxon>Pterygota</taxon>
        <taxon>Neoptera</taxon>
        <taxon>Paraneoptera</taxon>
        <taxon>Hemiptera</taxon>
        <taxon>Heteroptera</taxon>
        <taxon>Panheteroptera</taxon>
        <taxon>Nepomorpha</taxon>
        <taxon>Nepidae</taxon>
        <taxon>Ranatrinae</taxon>
        <taxon>Ranatra</taxon>
    </lineage>
</organism>
<sequence length="124" mass="13953">MAISRNRLRKMNLEQGMTDHGLKGKLDVALQNFKQGDPIITMMMMNQVCVHNFNHSRPKPDVEKRECWIADDSLAAGEVGYRGKGEAIANLLQEQADLIYYYKSLNDALNTKILELSAQIRGGS</sequence>
<keyword evidence="2" id="KW-1185">Reference proteome</keyword>
<gene>
    <name evidence="1" type="ORF">AAG570_012559</name>
</gene>
<dbReference type="AlphaFoldDB" id="A0ABD0Z2G1"/>
<evidence type="ECO:0000313" key="1">
    <source>
        <dbReference type="EMBL" id="KAL1129614.1"/>
    </source>
</evidence>
<proteinExistence type="predicted"/>
<dbReference type="Proteomes" id="UP001558652">
    <property type="component" value="Unassembled WGS sequence"/>
</dbReference>
<accession>A0ABD0Z2G1</accession>